<dbReference type="GeneTree" id="ENSGT00940000166268"/>
<dbReference type="Proteomes" id="UP000001519">
    <property type="component" value="Chromosome 5"/>
</dbReference>
<reference evidence="2" key="3">
    <citation type="submission" date="2025-08" db="UniProtKB">
        <authorList>
            <consortium name="Ensembl"/>
        </authorList>
    </citation>
    <scope>IDENTIFICATION</scope>
</reference>
<name>A0A2I2ZV59_GORGO</name>
<dbReference type="EMBL" id="CABD030040982">
    <property type="status" value="NOT_ANNOTATED_CDS"/>
    <property type="molecule type" value="Genomic_DNA"/>
</dbReference>
<reference evidence="2 3" key="2">
    <citation type="journal article" date="2012" name="Nature">
        <title>Insights into hominid evolution from the gorilla genome sequence.</title>
        <authorList>
            <person name="Scally A."/>
            <person name="Dutheil J.Y."/>
            <person name="Hillier L.W."/>
            <person name="Jordan G.E."/>
            <person name="Goodhead I."/>
            <person name="Herrero J."/>
            <person name="Hobolth A."/>
            <person name="Lappalainen T."/>
            <person name="Mailund T."/>
            <person name="Marques-Bonet T."/>
            <person name="McCarthy S."/>
            <person name="Montgomery S.H."/>
            <person name="Schwalie P.C."/>
            <person name="Tang Y.A."/>
            <person name="Ward M.C."/>
            <person name="Xue Y."/>
            <person name="Yngvadottir B."/>
            <person name="Alkan C."/>
            <person name="Andersen L.N."/>
            <person name="Ayub Q."/>
            <person name="Ball E.V."/>
            <person name="Beal K."/>
            <person name="Bradley B.J."/>
            <person name="Chen Y."/>
            <person name="Clee C.M."/>
            <person name="Fitzgerald S."/>
            <person name="Graves T.A."/>
            <person name="Gu Y."/>
            <person name="Heath P."/>
            <person name="Heger A."/>
            <person name="Karakoc E."/>
            <person name="Kolb-Kokocinski A."/>
            <person name="Laird G.K."/>
            <person name="Lunter G."/>
            <person name="Meader S."/>
            <person name="Mort M."/>
            <person name="Mullikin J.C."/>
            <person name="Munch K."/>
            <person name="O'Connor T.D."/>
            <person name="Phillips A.D."/>
            <person name="Prado-Martinez J."/>
            <person name="Rogers A.S."/>
            <person name="Sajjadian S."/>
            <person name="Schmidt D."/>
            <person name="Shaw K."/>
            <person name="Simpson J.T."/>
            <person name="Stenson P.D."/>
            <person name="Turner D.J."/>
            <person name="Vigilant L."/>
            <person name="Vilella A.J."/>
            <person name="Whitener W."/>
            <person name="Zhu B."/>
            <person name="Cooper D.N."/>
            <person name="de Jong P."/>
            <person name="Dermitzakis E.T."/>
            <person name="Eichler E.E."/>
            <person name="Flicek P."/>
            <person name="Goldman N."/>
            <person name="Mundy N.I."/>
            <person name="Ning Z."/>
            <person name="Odom D.T."/>
            <person name="Ponting C.P."/>
            <person name="Quail M.A."/>
            <person name="Ryder O.A."/>
            <person name="Searle S.M."/>
            <person name="Warren W.C."/>
            <person name="Wilson R.K."/>
            <person name="Schierup M.H."/>
            <person name="Rogers J."/>
            <person name="Tyler-Smith C."/>
            <person name="Durbin R."/>
        </authorList>
    </citation>
    <scope>NUCLEOTIDE SEQUENCE [LARGE SCALE GENOMIC DNA]</scope>
</reference>
<dbReference type="AlphaFoldDB" id="A0A2I2ZV59"/>
<evidence type="ECO:0000256" key="1">
    <source>
        <dbReference type="SAM" id="MobiDB-lite"/>
    </source>
</evidence>
<dbReference type="EMBL" id="CABD030040983">
    <property type="status" value="NOT_ANNOTATED_CDS"/>
    <property type="molecule type" value="Genomic_DNA"/>
</dbReference>
<evidence type="ECO:0000313" key="3">
    <source>
        <dbReference type="Proteomes" id="UP000001519"/>
    </source>
</evidence>
<reference evidence="3" key="1">
    <citation type="submission" date="2011-05" db="EMBL/GenBank/DDBJ databases">
        <title>Insights into the evolution of the great apes provided by the gorilla genome.</title>
        <authorList>
            <person name="Scally A."/>
        </authorList>
    </citation>
    <scope>NUCLEOTIDE SEQUENCE [LARGE SCALE GENOMIC DNA]</scope>
</reference>
<proteinExistence type="predicted"/>
<dbReference type="Bgee" id="ENSGGOG00000036218">
    <property type="expression patterns" value="Expressed in heart and 6 other cell types or tissues"/>
</dbReference>
<feature type="region of interest" description="Disordered" evidence="1">
    <location>
        <begin position="27"/>
        <end position="50"/>
    </location>
</feature>
<accession>A0A2I2ZV59</accession>
<sequence length="83" mass="9137">MDSLAAGELNASHQPWVPEFVAYWRKTHQGSPSQDPDSQAGRPGPRSTNLQRWRAWVTPGSCTDHWCCPAQLPLGCASRGECC</sequence>
<dbReference type="Ensembl" id="ENSGGOT00000044598.1">
    <property type="protein sequence ID" value="ENSGGOP00000050998.1"/>
    <property type="gene ID" value="ENSGGOG00000036218.1"/>
</dbReference>
<organism evidence="2 3">
    <name type="scientific">Gorilla gorilla gorilla</name>
    <name type="common">Western lowland gorilla</name>
    <dbReference type="NCBI Taxonomy" id="9595"/>
    <lineage>
        <taxon>Eukaryota</taxon>
        <taxon>Metazoa</taxon>
        <taxon>Chordata</taxon>
        <taxon>Craniata</taxon>
        <taxon>Vertebrata</taxon>
        <taxon>Euteleostomi</taxon>
        <taxon>Mammalia</taxon>
        <taxon>Eutheria</taxon>
        <taxon>Euarchontoglires</taxon>
        <taxon>Primates</taxon>
        <taxon>Haplorrhini</taxon>
        <taxon>Catarrhini</taxon>
        <taxon>Hominidae</taxon>
        <taxon>Gorilla</taxon>
    </lineage>
</organism>
<evidence type="ECO:0000313" key="2">
    <source>
        <dbReference type="Ensembl" id="ENSGGOP00000050998.1"/>
    </source>
</evidence>
<gene>
    <name evidence="2" type="primary">LOC101137216</name>
</gene>
<dbReference type="EMBL" id="CABD030040981">
    <property type="status" value="NOT_ANNOTATED_CDS"/>
    <property type="molecule type" value="Genomic_DNA"/>
</dbReference>
<protein>
    <submittedName>
        <fullName evidence="2">Uncharacterized protein</fullName>
    </submittedName>
</protein>
<keyword evidence="3" id="KW-1185">Reference proteome</keyword>
<reference evidence="2" key="4">
    <citation type="submission" date="2025-09" db="UniProtKB">
        <authorList>
            <consortium name="Ensembl"/>
        </authorList>
    </citation>
    <scope>IDENTIFICATION</scope>
</reference>